<dbReference type="InterPro" id="IPR027943">
    <property type="entry name" value="FAM209"/>
</dbReference>
<feature type="transmembrane region" description="Helical" evidence="1">
    <location>
        <begin position="7"/>
        <end position="25"/>
    </location>
</feature>
<evidence type="ECO:0000256" key="1">
    <source>
        <dbReference type="SAM" id="Phobius"/>
    </source>
</evidence>
<evidence type="ECO:0000313" key="3">
    <source>
        <dbReference type="Proteomes" id="UP000006813"/>
    </source>
</evidence>
<sequence length="176" mass="20450">MGLLSELLVFSLFLCCGEPFMFFLWEKAKKPLEKAPCGTLCGKHTRVWLNYSAHAQGWLGYKCLWLLFVFVLYVILKFWVHGKKTKNKTKEHNPLGLRSYPFRSLRKKNQHASPSQDYAFTTVTHLEMDLMKLMSKVRNLKAAMTSGSNLRLHTPDFSIDPQTFVTLYEIWGENPE</sequence>
<protein>
    <recommendedName>
        <fullName evidence="4">Protein FAM209A</fullName>
    </recommendedName>
</protein>
<organism evidence="2 3">
    <name type="scientific">Heterocephalus glaber</name>
    <name type="common">Naked mole rat</name>
    <dbReference type="NCBI Taxonomy" id="10181"/>
    <lineage>
        <taxon>Eukaryota</taxon>
        <taxon>Metazoa</taxon>
        <taxon>Chordata</taxon>
        <taxon>Craniata</taxon>
        <taxon>Vertebrata</taxon>
        <taxon>Euteleostomi</taxon>
        <taxon>Mammalia</taxon>
        <taxon>Eutheria</taxon>
        <taxon>Euarchontoglires</taxon>
        <taxon>Glires</taxon>
        <taxon>Rodentia</taxon>
        <taxon>Hystricomorpha</taxon>
        <taxon>Bathyergidae</taxon>
        <taxon>Heterocephalus</taxon>
    </lineage>
</organism>
<evidence type="ECO:0008006" key="4">
    <source>
        <dbReference type="Google" id="ProtNLM"/>
    </source>
</evidence>
<proteinExistence type="predicted"/>
<dbReference type="Pfam" id="PF15206">
    <property type="entry name" value="FAM209"/>
    <property type="match status" value="1"/>
</dbReference>
<accession>G5CBD8</accession>
<keyword evidence="1" id="KW-0812">Transmembrane</keyword>
<dbReference type="FunCoup" id="G5CBD8">
    <property type="interactions" value="71"/>
</dbReference>
<dbReference type="AlphaFoldDB" id="G5CBD8"/>
<gene>
    <name evidence="2" type="ORF">GW7_00725</name>
</gene>
<dbReference type="Proteomes" id="UP000006813">
    <property type="component" value="Unassembled WGS sequence"/>
</dbReference>
<reference evidence="2 3" key="1">
    <citation type="journal article" date="2011" name="Nature">
        <title>Genome sequencing reveals insights into physiology and longevity of the naked mole rat.</title>
        <authorList>
            <person name="Kim E.B."/>
            <person name="Fang X."/>
            <person name="Fushan A.A."/>
            <person name="Huang Z."/>
            <person name="Lobanov A.V."/>
            <person name="Han L."/>
            <person name="Marino S.M."/>
            <person name="Sun X."/>
            <person name="Turanov A.A."/>
            <person name="Yang P."/>
            <person name="Yim S.H."/>
            <person name="Zhao X."/>
            <person name="Kasaikina M.V."/>
            <person name="Stoletzki N."/>
            <person name="Peng C."/>
            <person name="Polak P."/>
            <person name="Xiong Z."/>
            <person name="Kiezun A."/>
            <person name="Zhu Y."/>
            <person name="Chen Y."/>
            <person name="Kryukov G.V."/>
            <person name="Zhang Q."/>
            <person name="Peshkin L."/>
            <person name="Yang L."/>
            <person name="Bronson R.T."/>
            <person name="Buffenstein R."/>
            <person name="Wang B."/>
            <person name="Han C."/>
            <person name="Li Q."/>
            <person name="Chen L."/>
            <person name="Zhao W."/>
            <person name="Sunyaev S.R."/>
            <person name="Park T.J."/>
            <person name="Zhang G."/>
            <person name="Wang J."/>
            <person name="Gladyshev V.N."/>
        </authorList>
    </citation>
    <scope>NUCLEOTIDE SEQUENCE [LARGE SCALE GENOMIC DNA]</scope>
</reference>
<dbReference type="InParanoid" id="G5CBD8"/>
<keyword evidence="1" id="KW-1133">Transmembrane helix</keyword>
<dbReference type="PANTHER" id="PTHR35157">
    <property type="entry name" value="PROTEIN FAM209A"/>
    <property type="match status" value="1"/>
</dbReference>
<dbReference type="PANTHER" id="PTHR35157:SF1">
    <property type="entry name" value="PROTEIN FAM209A"/>
    <property type="match status" value="1"/>
</dbReference>
<feature type="transmembrane region" description="Helical" evidence="1">
    <location>
        <begin position="58"/>
        <end position="80"/>
    </location>
</feature>
<dbReference type="EMBL" id="JH204766">
    <property type="protein sequence ID" value="EHB18849.1"/>
    <property type="molecule type" value="Genomic_DNA"/>
</dbReference>
<dbReference type="STRING" id="10181.G5CBD8"/>
<dbReference type="eggNOG" id="ENOG502SQY6">
    <property type="taxonomic scope" value="Eukaryota"/>
</dbReference>
<name>G5CBD8_HETGA</name>
<keyword evidence="1" id="KW-0472">Membrane</keyword>
<evidence type="ECO:0000313" key="2">
    <source>
        <dbReference type="EMBL" id="EHB18849.1"/>
    </source>
</evidence>